<evidence type="ECO:0000313" key="2">
    <source>
        <dbReference type="EMBL" id="KKQ83555.1"/>
    </source>
</evidence>
<gene>
    <name evidence="2" type="ORF">UT06_C0020G0018</name>
</gene>
<dbReference type="InterPro" id="IPR045584">
    <property type="entry name" value="Pilin-like"/>
</dbReference>
<dbReference type="AlphaFoldDB" id="A0A0G0L6S1"/>
<keyword evidence="1" id="KW-1133">Transmembrane helix</keyword>
<name>A0A0G0L6S1_9BACT</name>
<evidence type="ECO:0000313" key="3">
    <source>
        <dbReference type="Proteomes" id="UP000034710"/>
    </source>
</evidence>
<keyword evidence="1" id="KW-0812">Transmembrane</keyword>
<evidence type="ECO:0008006" key="4">
    <source>
        <dbReference type="Google" id="ProtNLM"/>
    </source>
</evidence>
<dbReference type="Gene3D" id="3.30.700.10">
    <property type="entry name" value="Glycoprotein, Type 4 Pilin"/>
    <property type="match status" value="1"/>
</dbReference>
<dbReference type="EMBL" id="LBVJ01000020">
    <property type="protein sequence ID" value="KKQ83555.1"/>
    <property type="molecule type" value="Genomic_DNA"/>
</dbReference>
<proteinExistence type="predicted"/>
<evidence type="ECO:0000256" key="1">
    <source>
        <dbReference type="SAM" id="Phobius"/>
    </source>
</evidence>
<reference evidence="2 3" key="1">
    <citation type="journal article" date="2015" name="Nature">
        <title>rRNA introns, odd ribosomes, and small enigmatic genomes across a large radiation of phyla.</title>
        <authorList>
            <person name="Brown C.T."/>
            <person name="Hug L.A."/>
            <person name="Thomas B.C."/>
            <person name="Sharon I."/>
            <person name="Castelle C.J."/>
            <person name="Singh A."/>
            <person name="Wilkins M.J."/>
            <person name="Williams K.H."/>
            <person name="Banfield J.F."/>
        </authorList>
    </citation>
    <scope>NUCLEOTIDE SEQUENCE [LARGE SCALE GENOMIC DNA]</scope>
</reference>
<dbReference type="SUPFAM" id="SSF54523">
    <property type="entry name" value="Pili subunits"/>
    <property type="match status" value="1"/>
</dbReference>
<keyword evidence="1" id="KW-0472">Membrane</keyword>
<protein>
    <recommendedName>
        <fullName evidence="4">Type II secretion system protein GspG C-terminal domain-containing protein</fullName>
    </recommendedName>
</protein>
<feature type="transmembrane region" description="Helical" evidence="1">
    <location>
        <begin position="12"/>
        <end position="31"/>
    </location>
</feature>
<comment type="caution">
    <text evidence="2">The sequence shown here is derived from an EMBL/GenBank/DDBJ whole genome shotgun (WGS) entry which is preliminary data.</text>
</comment>
<dbReference type="Proteomes" id="UP000034710">
    <property type="component" value="Unassembled WGS sequence"/>
</dbReference>
<organism evidence="2 3">
    <name type="scientific">Candidatus Woesebacteria bacterium GW2011_GWA1_38_8</name>
    <dbReference type="NCBI Taxonomy" id="1618547"/>
    <lineage>
        <taxon>Bacteria</taxon>
        <taxon>Candidatus Woeseibacteriota</taxon>
    </lineage>
</organism>
<accession>A0A0G0L6S1</accession>
<sequence>MKSFTRSEIYGVGIILLVIASLTAFNLQVSLRRSRDSQRKADINAISDALGKYQADFGFFPPSTEDGKILACKGENFEDVPDNLPEDEKRAFFFKTLKGCSWGDDALKDVNDEKYEPYLRSIPKDPKFDEGLTYFYISNMNRYQIYAYLEGGSSEIGYREGIVKRMLSCGSKICSFGKAYSETPLEKSIEEYENEISEKSIQ</sequence>